<dbReference type="InterPro" id="IPR050188">
    <property type="entry name" value="RluA_PseudoU_synthase"/>
</dbReference>
<dbReference type="PANTHER" id="PTHR21600">
    <property type="entry name" value="MITOCHONDRIAL RNA PSEUDOURIDINE SYNTHASE"/>
    <property type="match status" value="1"/>
</dbReference>
<protein>
    <recommendedName>
        <fullName evidence="4">Pseudouridine synthase RsuA/RluA-like domain-containing protein</fullName>
    </recommendedName>
</protein>
<feature type="compositionally biased region" description="Low complexity" evidence="2">
    <location>
        <begin position="170"/>
        <end position="181"/>
    </location>
</feature>
<feature type="domain" description="Pseudouridine synthase RsuA/RluA-like" evidence="4">
    <location>
        <begin position="304"/>
        <end position="466"/>
    </location>
</feature>
<gene>
    <name evidence="5" type="ORF">Cvel_15114</name>
</gene>
<reference evidence="5" key="1">
    <citation type="submission" date="2014-11" db="EMBL/GenBank/DDBJ databases">
        <authorList>
            <person name="Otto D Thomas"/>
            <person name="Naeem Raeece"/>
        </authorList>
    </citation>
    <scope>NUCLEOTIDE SEQUENCE</scope>
</reference>
<organism evidence="5">
    <name type="scientific">Chromera velia CCMP2878</name>
    <dbReference type="NCBI Taxonomy" id="1169474"/>
    <lineage>
        <taxon>Eukaryota</taxon>
        <taxon>Sar</taxon>
        <taxon>Alveolata</taxon>
        <taxon>Colpodellida</taxon>
        <taxon>Chromeraceae</taxon>
        <taxon>Chromera</taxon>
    </lineage>
</organism>
<dbReference type="GO" id="GO:0003723">
    <property type="term" value="F:RNA binding"/>
    <property type="evidence" value="ECO:0007669"/>
    <property type="project" value="InterPro"/>
</dbReference>
<dbReference type="CDD" id="cd02869">
    <property type="entry name" value="PseudoU_synth_RluA_like"/>
    <property type="match status" value="1"/>
</dbReference>
<feature type="signal peptide" evidence="3">
    <location>
        <begin position="1"/>
        <end position="18"/>
    </location>
</feature>
<evidence type="ECO:0000259" key="4">
    <source>
        <dbReference type="Pfam" id="PF00849"/>
    </source>
</evidence>
<keyword evidence="3" id="KW-0732">Signal</keyword>
<name>A0A0G4F5L5_9ALVE</name>
<dbReference type="VEuPathDB" id="CryptoDB:Cvel_15114"/>
<dbReference type="EMBL" id="CDMZ01000115">
    <property type="protein sequence ID" value="CEM07041.1"/>
    <property type="molecule type" value="Genomic_DNA"/>
</dbReference>
<dbReference type="InterPro" id="IPR006145">
    <property type="entry name" value="PsdUridine_synth_RsuA/RluA"/>
</dbReference>
<feature type="region of interest" description="Disordered" evidence="2">
    <location>
        <begin position="164"/>
        <end position="191"/>
    </location>
</feature>
<accession>A0A0G4F5L5</accession>
<sequence length="533" mass="59601">MHSCVISCLLVFFPFCLGEGYLGILFFPPAQIPSPKRTSRGREFRSRRRSAVSFLSEKTPCGSRPGGAYTSLRRSQGACTTMTEDMFQIPEGSPFALADFGCQSNAARALAKSGQKLKEEDRYVEMMKASDAGSALRAFGLTEEEVQQAFEVWPLLRATMKAADSEKIEGTSGEETGGSESLQKAGGEGESLERIDLKTEVLARLDQLTFLSGGYWERVETDKDKQGGVQTEEPPSKRRHRDETETNEEDDSQKQEGEAESVPPTEIWKPTCSAMTKAEVIKMVREEPLYLARKFQTLLKTKDLIAVNKPFDVRVDIPKAGSHKWSLEVSVADWFCDQCPECERVRLCHQLDHATSGVLILARNKKAAGQVQQTFEQRGAKKEYSALLRGHCKFDKITVEERIAQDPQDDFKMKIAKAPEGRDARTEIEVVRRGYLRSPAAARGQPVTLVRMFPYTGRRHQLRVHSEFVGHSIVGDYEYFGGERLRDSEGKILEGREVFRLCLHAARLQLPVAPPLGPLDIQAPDPLPSLLLD</sequence>
<dbReference type="Gene3D" id="3.30.2350.10">
    <property type="entry name" value="Pseudouridine synthase"/>
    <property type="match status" value="1"/>
</dbReference>
<dbReference type="GO" id="GO:0000455">
    <property type="term" value="P:enzyme-directed rRNA pseudouridine synthesis"/>
    <property type="evidence" value="ECO:0007669"/>
    <property type="project" value="TreeGrafter"/>
</dbReference>
<dbReference type="SUPFAM" id="SSF55120">
    <property type="entry name" value="Pseudouridine synthase"/>
    <property type="match status" value="1"/>
</dbReference>
<dbReference type="InterPro" id="IPR020103">
    <property type="entry name" value="PsdUridine_synth_cat_dom_sf"/>
</dbReference>
<feature type="chain" id="PRO_5005188123" description="Pseudouridine synthase RsuA/RluA-like domain-containing protein" evidence="3">
    <location>
        <begin position="19"/>
        <end position="533"/>
    </location>
</feature>
<dbReference type="PANTHER" id="PTHR21600:SF87">
    <property type="entry name" value="RNA PSEUDOURIDYLATE SYNTHASE DOMAIN-CONTAINING PROTEIN 1"/>
    <property type="match status" value="1"/>
</dbReference>
<comment type="similarity">
    <text evidence="1">Belongs to the pseudouridine synthase RluA family.</text>
</comment>
<dbReference type="Pfam" id="PF00849">
    <property type="entry name" value="PseudoU_synth_2"/>
    <property type="match status" value="1"/>
</dbReference>
<evidence type="ECO:0000256" key="2">
    <source>
        <dbReference type="SAM" id="MobiDB-lite"/>
    </source>
</evidence>
<evidence type="ECO:0000313" key="5">
    <source>
        <dbReference type="EMBL" id="CEM07041.1"/>
    </source>
</evidence>
<feature type="region of interest" description="Disordered" evidence="2">
    <location>
        <begin position="221"/>
        <end position="269"/>
    </location>
</feature>
<proteinExistence type="inferred from homology"/>
<dbReference type="AlphaFoldDB" id="A0A0G4F5L5"/>
<evidence type="ECO:0000256" key="1">
    <source>
        <dbReference type="ARBA" id="ARBA00010876"/>
    </source>
</evidence>
<evidence type="ECO:0000256" key="3">
    <source>
        <dbReference type="SAM" id="SignalP"/>
    </source>
</evidence>
<dbReference type="GO" id="GO:0009982">
    <property type="term" value="F:pseudouridine synthase activity"/>
    <property type="evidence" value="ECO:0007669"/>
    <property type="project" value="InterPro"/>
</dbReference>